<proteinExistence type="predicted"/>
<keyword evidence="2" id="KW-1185">Reference proteome</keyword>
<comment type="caution">
    <text evidence="1">The sequence shown here is derived from an EMBL/GenBank/DDBJ whole genome shotgun (WGS) entry which is preliminary data.</text>
</comment>
<dbReference type="AlphaFoldDB" id="A0A8H5J3T1"/>
<dbReference type="Proteomes" id="UP000582016">
    <property type="component" value="Unassembled WGS sequence"/>
</dbReference>
<evidence type="ECO:0000313" key="2">
    <source>
        <dbReference type="Proteomes" id="UP000582016"/>
    </source>
</evidence>
<protein>
    <submittedName>
        <fullName evidence="1">Uncharacterized protein</fullName>
    </submittedName>
</protein>
<evidence type="ECO:0000313" key="1">
    <source>
        <dbReference type="EMBL" id="KAF5548338.1"/>
    </source>
</evidence>
<sequence length="118" mass="13371">MTPLGQPIPAGLQIKTMENKRESWYEIYLTTFLLLSSMERQFAQVLYVIDWHGMESRFGTRGNSSVSESFIHSCKTLLAFFHCAGGSHEPLALDWKGSKAPPGIMTQQQAEYLDKTQK</sequence>
<organism evidence="1 2">
    <name type="scientific">Fusarium phyllophilum</name>
    <dbReference type="NCBI Taxonomy" id="47803"/>
    <lineage>
        <taxon>Eukaryota</taxon>
        <taxon>Fungi</taxon>
        <taxon>Dikarya</taxon>
        <taxon>Ascomycota</taxon>
        <taxon>Pezizomycotina</taxon>
        <taxon>Sordariomycetes</taxon>
        <taxon>Hypocreomycetidae</taxon>
        <taxon>Hypocreales</taxon>
        <taxon>Nectriaceae</taxon>
        <taxon>Fusarium</taxon>
        <taxon>Fusarium fujikuroi species complex</taxon>
    </lineage>
</organism>
<name>A0A8H5J3T1_9HYPO</name>
<dbReference type="EMBL" id="JAAOAQ010000422">
    <property type="protein sequence ID" value="KAF5548338.1"/>
    <property type="molecule type" value="Genomic_DNA"/>
</dbReference>
<dbReference type="OrthoDB" id="5362630at2759"/>
<gene>
    <name evidence="1" type="ORF">FPHYL_9953</name>
</gene>
<reference evidence="1 2" key="1">
    <citation type="submission" date="2020-05" db="EMBL/GenBank/DDBJ databases">
        <title>Identification and distribution of gene clusters putatively required for synthesis of sphingolipid metabolism inhibitors in phylogenetically diverse species of the filamentous fungus Fusarium.</title>
        <authorList>
            <person name="Kim H.-S."/>
            <person name="Busman M."/>
            <person name="Brown D.W."/>
            <person name="Divon H."/>
            <person name="Uhlig S."/>
            <person name="Proctor R.H."/>
        </authorList>
    </citation>
    <scope>NUCLEOTIDE SEQUENCE [LARGE SCALE GENOMIC DNA]</scope>
    <source>
        <strain evidence="1 2">NRRL 13617</strain>
    </source>
</reference>
<accession>A0A8H5J3T1</accession>